<dbReference type="GO" id="GO:0005506">
    <property type="term" value="F:iron ion binding"/>
    <property type="evidence" value="ECO:0007669"/>
    <property type="project" value="InterPro"/>
</dbReference>
<dbReference type="PROSITE" id="PS00086">
    <property type="entry name" value="CYTOCHROME_P450"/>
    <property type="match status" value="1"/>
</dbReference>
<gene>
    <name evidence="8" type="ORF">HU200_061635</name>
</gene>
<sequence>MEHALWLLCATLAVSTLLYYLANMQSRRRHSGTGGGRRRILLPPGPRPLPLVGNLLDLRAGNLHHTLASLARAHGPVMRLRLGLTTAVVVSSRDAAREAFARHDGSLSARAVPDMARAAGFAERSMIWLPSSDPRWKSLRGVVATHAFSPRSLASARGVRERKVRDMVSYIRVHAGQPVDVGRAVYGGVINLVSSALFAVDVVDDVGDESAQGLRELVEELVEAIVKPNVSDLFPFPRPLDIQGWRRWTARRFHKLFRVLDGIVDRRLAEDEASSTSSKDDDTHGDFLGALLELMSTGKLTRGDVRAIMFDVFGAGTGTIAITVELAMAELLRHPSIMAKVRMELESALGNTKAIEEPDVVSLPYLQAVVKEAMRLHPVAPILLPHQASEDGVVLGGYAVPKGCTVIFNSWAIMRDPAAWERPDEFIPERFLDGEHETVGFRGREFKLIPFGSGRRLCPGLPMAERVVPLVLASLLRAFEWRLPDGVSAEQLNVTEKFTTSNVLAVPLRAVPIVIT</sequence>
<keyword evidence="3" id="KW-0611">Plant defense</keyword>
<evidence type="ECO:0008006" key="10">
    <source>
        <dbReference type="Google" id="ProtNLM"/>
    </source>
</evidence>
<comment type="cofactor">
    <cofactor evidence="6">
        <name>heme</name>
        <dbReference type="ChEBI" id="CHEBI:30413"/>
    </cofactor>
</comment>
<comment type="caution">
    <text evidence="8">The sequence shown here is derived from an EMBL/GenBank/DDBJ whole genome shotgun (WGS) entry which is preliminary data.</text>
</comment>
<keyword evidence="9" id="KW-1185">Reference proteome</keyword>
<keyword evidence="4 7" id="KW-0560">Oxidoreductase</keyword>
<organism evidence="8 9">
    <name type="scientific">Digitaria exilis</name>
    <dbReference type="NCBI Taxonomy" id="1010633"/>
    <lineage>
        <taxon>Eukaryota</taxon>
        <taxon>Viridiplantae</taxon>
        <taxon>Streptophyta</taxon>
        <taxon>Embryophyta</taxon>
        <taxon>Tracheophyta</taxon>
        <taxon>Spermatophyta</taxon>
        <taxon>Magnoliopsida</taxon>
        <taxon>Liliopsida</taxon>
        <taxon>Poales</taxon>
        <taxon>Poaceae</taxon>
        <taxon>PACMAD clade</taxon>
        <taxon>Panicoideae</taxon>
        <taxon>Panicodae</taxon>
        <taxon>Paniceae</taxon>
        <taxon>Anthephorinae</taxon>
        <taxon>Digitaria</taxon>
    </lineage>
</organism>
<keyword evidence="7" id="KW-0503">Monooxygenase</keyword>
<comment type="similarity">
    <text evidence="1 7">Belongs to the cytochrome P450 family.</text>
</comment>
<evidence type="ECO:0000313" key="9">
    <source>
        <dbReference type="Proteomes" id="UP000636709"/>
    </source>
</evidence>
<keyword evidence="6 7" id="KW-0349">Heme</keyword>
<dbReference type="PRINTS" id="PR00463">
    <property type="entry name" value="EP450I"/>
</dbReference>
<protein>
    <recommendedName>
        <fullName evidence="10">Cytochrome P450</fullName>
    </recommendedName>
</protein>
<evidence type="ECO:0000256" key="4">
    <source>
        <dbReference type="ARBA" id="ARBA00023002"/>
    </source>
</evidence>
<proteinExistence type="inferred from homology"/>
<evidence type="ECO:0000256" key="5">
    <source>
        <dbReference type="ARBA" id="ARBA00023004"/>
    </source>
</evidence>
<dbReference type="CDD" id="cd11073">
    <property type="entry name" value="CYP76-like"/>
    <property type="match status" value="1"/>
</dbReference>
<evidence type="ECO:0000256" key="3">
    <source>
        <dbReference type="ARBA" id="ARBA00022821"/>
    </source>
</evidence>
<dbReference type="InterPro" id="IPR002401">
    <property type="entry name" value="Cyt_P450_E_grp-I"/>
</dbReference>
<dbReference type="AlphaFoldDB" id="A0A835AA39"/>
<dbReference type="OrthoDB" id="686267at2759"/>
<feature type="binding site" description="axial binding residue" evidence="6">
    <location>
        <position position="458"/>
    </location>
    <ligand>
        <name>heme</name>
        <dbReference type="ChEBI" id="CHEBI:30413"/>
    </ligand>
    <ligandPart>
        <name>Fe</name>
        <dbReference type="ChEBI" id="CHEBI:18248"/>
    </ligandPart>
</feature>
<dbReference type="InterPro" id="IPR017972">
    <property type="entry name" value="Cyt_P450_CS"/>
</dbReference>
<dbReference type="GO" id="GO:0006952">
    <property type="term" value="P:defense response"/>
    <property type="evidence" value="ECO:0007669"/>
    <property type="project" value="UniProtKB-KW"/>
</dbReference>
<evidence type="ECO:0000313" key="8">
    <source>
        <dbReference type="EMBL" id="KAF8654450.1"/>
    </source>
</evidence>
<evidence type="ECO:0000256" key="1">
    <source>
        <dbReference type="ARBA" id="ARBA00010617"/>
    </source>
</evidence>
<keyword evidence="2 6" id="KW-0479">Metal-binding</keyword>
<dbReference type="GO" id="GO:0051502">
    <property type="term" value="P:diterpene phytoalexin biosynthetic process"/>
    <property type="evidence" value="ECO:0007669"/>
    <property type="project" value="UniProtKB-ARBA"/>
</dbReference>
<evidence type="ECO:0000256" key="6">
    <source>
        <dbReference type="PIRSR" id="PIRSR602401-1"/>
    </source>
</evidence>
<dbReference type="GO" id="GO:0020037">
    <property type="term" value="F:heme binding"/>
    <property type="evidence" value="ECO:0007669"/>
    <property type="project" value="InterPro"/>
</dbReference>
<dbReference type="PANTHER" id="PTHR47950:SF48">
    <property type="entry name" value="CYTOCHROME P450 FAMILY PROTEIN, EXPRESSED"/>
    <property type="match status" value="1"/>
</dbReference>
<dbReference type="EMBL" id="JACEFO010002615">
    <property type="protein sequence ID" value="KAF8654450.1"/>
    <property type="molecule type" value="Genomic_DNA"/>
</dbReference>
<accession>A0A835AA39</accession>
<dbReference type="PRINTS" id="PR00385">
    <property type="entry name" value="P450"/>
</dbReference>
<evidence type="ECO:0000256" key="2">
    <source>
        <dbReference type="ARBA" id="ARBA00022723"/>
    </source>
</evidence>
<dbReference type="GO" id="GO:0016709">
    <property type="term" value="F:oxidoreductase activity, acting on paired donors, with incorporation or reduction of molecular oxygen, NAD(P)H as one donor, and incorporation of one atom of oxygen"/>
    <property type="evidence" value="ECO:0007669"/>
    <property type="project" value="UniProtKB-ARBA"/>
</dbReference>
<evidence type="ECO:0000256" key="7">
    <source>
        <dbReference type="RuleBase" id="RU000461"/>
    </source>
</evidence>
<keyword evidence="5 6" id="KW-0408">Iron</keyword>
<dbReference type="PANTHER" id="PTHR47950">
    <property type="entry name" value="CYTOCHROME P450, FAMILY 76, SUBFAMILY C, POLYPEPTIDE 5-RELATED"/>
    <property type="match status" value="1"/>
</dbReference>
<dbReference type="Pfam" id="PF00067">
    <property type="entry name" value="p450"/>
    <property type="match status" value="1"/>
</dbReference>
<name>A0A835AA39_9POAL</name>
<reference evidence="8" key="1">
    <citation type="submission" date="2020-07" db="EMBL/GenBank/DDBJ databases">
        <title>Genome sequence and genetic diversity analysis of an under-domesticated orphan crop, white fonio (Digitaria exilis).</title>
        <authorList>
            <person name="Bennetzen J.L."/>
            <person name="Chen S."/>
            <person name="Ma X."/>
            <person name="Wang X."/>
            <person name="Yssel A.E.J."/>
            <person name="Chaluvadi S.R."/>
            <person name="Johnson M."/>
            <person name="Gangashetty P."/>
            <person name="Hamidou F."/>
            <person name="Sanogo M.D."/>
            <person name="Zwaenepoel A."/>
            <person name="Wallace J."/>
            <person name="Van De Peer Y."/>
            <person name="Van Deynze A."/>
        </authorList>
    </citation>
    <scope>NUCLEOTIDE SEQUENCE</scope>
    <source>
        <tissue evidence="8">Leaves</tissue>
    </source>
</reference>
<dbReference type="SUPFAM" id="SSF48264">
    <property type="entry name" value="Cytochrome P450"/>
    <property type="match status" value="1"/>
</dbReference>
<dbReference type="Gene3D" id="1.10.630.10">
    <property type="entry name" value="Cytochrome P450"/>
    <property type="match status" value="1"/>
</dbReference>
<dbReference type="FunFam" id="1.10.630.10:FF:000007">
    <property type="entry name" value="Cytochrome P450 76C4"/>
    <property type="match status" value="1"/>
</dbReference>
<dbReference type="Proteomes" id="UP000636709">
    <property type="component" value="Unassembled WGS sequence"/>
</dbReference>
<dbReference type="InterPro" id="IPR036396">
    <property type="entry name" value="Cyt_P450_sf"/>
</dbReference>
<dbReference type="InterPro" id="IPR001128">
    <property type="entry name" value="Cyt_P450"/>
</dbReference>